<dbReference type="InterPro" id="IPR039753">
    <property type="entry name" value="RG7MT1"/>
</dbReference>
<evidence type="ECO:0000259" key="11">
    <source>
        <dbReference type="PROSITE" id="PS51562"/>
    </source>
</evidence>
<dbReference type="PROSITE" id="PS51562">
    <property type="entry name" value="RNA_CAP0_MT"/>
    <property type="match status" value="1"/>
</dbReference>
<feature type="domain" description="MRNA cap 0 methyltransferase" evidence="11">
    <location>
        <begin position="12"/>
        <end position="283"/>
    </location>
</feature>
<proteinExistence type="predicted"/>
<comment type="subcellular location">
    <subcellularLocation>
        <location evidence="1">Nucleus</location>
    </subcellularLocation>
</comment>
<keyword evidence="4" id="KW-0507">mRNA processing</keyword>
<organism evidence="12">
    <name type="scientific">Eutreptiella gymnastica</name>
    <dbReference type="NCBI Taxonomy" id="73025"/>
    <lineage>
        <taxon>Eukaryota</taxon>
        <taxon>Discoba</taxon>
        <taxon>Euglenozoa</taxon>
        <taxon>Euglenida</taxon>
        <taxon>Spirocuta</taxon>
        <taxon>Euglenophyceae</taxon>
        <taxon>Eutreptiales</taxon>
        <taxon>Eutreptiaceae</taxon>
        <taxon>Eutreptiella</taxon>
    </lineage>
</organism>
<evidence type="ECO:0000313" key="12">
    <source>
        <dbReference type="EMBL" id="CAE0807619.1"/>
    </source>
</evidence>
<dbReference type="InterPro" id="IPR004971">
    <property type="entry name" value="mRNA_G-N7_MeTrfase_dom"/>
</dbReference>
<evidence type="ECO:0000256" key="1">
    <source>
        <dbReference type="ARBA" id="ARBA00004123"/>
    </source>
</evidence>
<dbReference type="InterPro" id="IPR016899">
    <property type="entry name" value="mRNA_G-N7_MeTrfase_euk"/>
</dbReference>
<keyword evidence="3" id="KW-0489">Methyltransferase</keyword>
<evidence type="ECO:0000256" key="3">
    <source>
        <dbReference type="ARBA" id="ARBA00022603"/>
    </source>
</evidence>
<dbReference type="GO" id="GO:0005634">
    <property type="term" value="C:nucleus"/>
    <property type="evidence" value="ECO:0007669"/>
    <property type="project" value="UniProtKB-SubCell"/>
</dbReference>
<dbReference type="PIRSF" id="PIRSF028762">
    <property type="entry name" value="ABD1"/>
    <property type="match status" value="1"/>
</dbReference>
<evidence type="ECO:0000256" key="5">
    <source>
        <dbReference type="ARBA" id="ARBA00022679"/>
    </source>
</evidence>
<name>A0A7S4FPN3_9EUGL</name>
<evidence type="ECO:0000256" key="10">
    <source>
        <dbReference type="ARBA" id="ARBA00044712"/>
    </source>
</evidence>
<dbReference type="GO" id="GO:0003723">
    <property type="term" value="F:RNA binding"/>
    <property type="evidence" value="ECO:0007669"/>
    <property type="project" value="UniProtKB-KW"/>
</dbReference>
<evidence type="ECO:0000256" key="7">
    <source>
        <dbReference type="ARBA" id="ARBA00022884"/>
    </source>
</evidence>
<dbReference type="EMBL" id="HBJA01052914">
    <property type="protein sequence ID" value="CAE0807619.1"/>
    <property type="molecule type" value="Transcribed_RNA"/>
</dbReference>
<dbReference type="InterPro" id="IPR029063">
    <property type="entry name" value="SAM-dependent_MTases_sf"/>
</dbReference>
<dbReference type="PANTHER" id="PTHR12189">
    <property type="entry name" value="MRNA GUANINE-7- METHYLTRANSFERASE"/>
    <property type="match status" value="1"/>
</dbReference>
<gene>
    <name evidence="12" type="ORF">EGYM00163_LOCUS18748</name>
</gene>
<evidence type="ECO:0000256" key="9">
    <source>
        <dbReference type="ARBA" id="ARBA00023242"/>
    </source>
</evidence>
<evidence type="ECO:0000256" key="2">
    <source>
        <dbReference type="ARBA" id="ARBA00011926"/>
    </source>
</evidence>
<dbReference type="PANTHER" id="PTHR12189:SF2">
    <property type="entry name" value="MRNA CAP GUANINE-N7 METHYLTRANSFERASE"/>
    <property type="match status" value="1"/>
</dbReference>
<dbReference type="Pfam" id="PF03291">
    <property type="entry name" value="mRNA_G-N7_MeTrfase"/>
    <property type="match status" value="1"/>
</dbReference>
<keyword evidence="6" id="KW-0949">S-adenosyl-L-methionine</keyword>
<keyword evidence="9" id="KW-0539">Nucleus</keyword>
<dbReference type="AlphaFoldDB" id="A0A7S4FPN3"/>
<sequence length="285" mass="32393">MSLNSTHAIQQGTITNLKKFFQWVKAVMVAEFAAKSDCMVLDLCCGNGSDMFLWATEGNQQPKAKAFVGADINLHCLLQARRTVAPTGLTDPKFVEADCFSDDLTNKMVQEGCNHTFNVATCFFAVSLAFGAEEKVRHLLNNVSSKLQCGGVFMGTVMDANLVVKRLRNSRGSMEFGNGTTYNISFKDKPDKCFPKSRIPVGYEFEVRIHNSAAKEFLVVWPYFVSLAEEYRLKLKWQRNVHELFSSYSRSYEDLYMKHKIREIPEAEWELAYLHKAFVFEKIGN</sequence>
<dbReference type="EC" id="2.1.1.56" evidence="2"/>
<accession>A0A7S4FPN3</accession>
<dbReference type="GO" id="GO:0004482">
    <property type="term" value="F:mRNA 5'-cap (guanine-N7-)-methyltransferase activity"/>
    <property type="evidence" value="ECO:0007669"/>
    <property type="project" value="UniProtKB-EC"/>
</dbReference>
<dbReference type="SUPFAM" id="SSF53335">
    <property type="entry name" value="S-adenosyl-L-methionine-dependent methyltransferases"/>
    <property type="match status" value="1"/>
</dbReference>
<evidence type="ECO:0000256" key="8">
    <source>
        <dbReference type="ARBA" id="ARBA00023042"/>
    </source>
</evidence>
<keyword evidence="5" id="KW-0808">Transferase</keyword>
<comment type="catalytic activity">
    <reaction evidence="10">
        <text>a 5'-end (5'-triphosphoguanosine)-ribonucleoside in mRNA + S-adenosyl-L-methionine = a 5'-end (N(7)-methyl 5'-triphosphoguanosine)-ribonucleoside in mRNA + S-adenosyl-L-homocysteine</text>
        <dbReference type="Rhea" id="RHEA:67008"/>
        <dbReference type="Rhea" id="RHEA-COMP:17166"/>
        <dbReference type="Rhea" id="RHEA-COMP:17167"/>
        <dbReference type="ChEBI" id="CHEBI:57856"/>
        <dbReference type="ChEBI" id="CHEBI:59789"/>
        <dbReference type="ChEBI" id="CHEBI:156461"/>
        <dbReference type="ChEBI" id="CHEBI:167617"/>
        <dbReference type="EC" id="2.1.1.56"/>
    </reaction>
</comment>
<protein>
    <recommendedName>
        <fullName evidence="2">mRNA (guanine-N(7))-methyltransferase</fullName>
        <ecNumber evidence="2">2.1.1.56</ecNumber>
    </recommendedName>
</protein>
<evidence type="ECO:0000256" key="4">
    <source>
        <dbReference type="ARBA" id="ARBA00022664"/>
    </source>
</evidence>
<keyword evidence="8" id="KW-0506">mRNA capping</keyword>
<reference evidence="12" key="1">
    <citation type="submission" date="2021-01" db="EMBL/GenBank/DDBJ databases">
        <authorList>
            <person name="Corre E."/>
            <person name="Pelletier E."/>
            <person name="Niang G."/>
            <person name="Scheremetjew M."/>
            <person name="Finn R."/>
            <person name="Kale V."/>
            <person name="Holt S."/>
            <person name="Cochrane G."/>
            <person name="Meng A."/>
            <person name="Brown T."/>
            <person name="Cohen L."/>
        </authorList>
    </citation>
    <scope>NUCLEOTIDE SEQUENCE</scope>
    <source>
        <strain evidence="12">CCMP1594</strain>
    </source>
</reference>
<dbReference type="Gene3D" id="3.40.50.150">
    <property type="entry name" value="Vaccinia Virus protein VP39"/>
    <property type="match status" value="1"/>
</dbReference>
<keyword evidence="7" id="KW-0694">RNA-binding</keyword>
<evidence type="ECO:0000256" key="6">
    <source>
        <dbReference type="ARBA" id="ARBA00022691"/>
    </source>
</evidence>